<dbReference type="Proteomes" id="UP000053051">
    <property type="component" value="Unassembled WGS sequence"/>
</dbReference>
<dbReference type="AlphaFoldDB" id="M1X084"/>
<dbReference type="InterPro" id="IPR036502">
    <property type="entry name" value="NiSOD_sf"/>
</dbReference>
<dbReference type="STRING" id="1165094.RINTHH_12080"/>
<dbReference type="Pfam" id="PF09055">
    <property type="entry name" value="Sod_Ni"/>
    <property type="match status" value="1"/>
</dbReference>
<comment type="caution">
    <text evidence="1">The sequence shown here is derived from an EMBL/GenBank/DDBJ whole genome shotgun (WGS) entry which is preliminary data.</text>
</comment>
<dbReference type="NCBIfam" id="TIGR02753">
    <property type="entry name" value="sodN"/>
    <property type="match status" value="1"/>
</dbReference>
<accession>M1X084</accession>
<dbReference type="EMBL" id="CAIY01000044">
    <property type="protein sequence ID" value="CCH67363.1"/>
    <property type="molecule type" value="Genomic_DNA"/>
</dbReference>
<organism evidence="1 2">
    <name type="scientific">Richelia intracellularis HH01</name>
    <dbReference type="NCBI Taxonomy" id="1165094"/>
    <lineage>
        <taxon>Bacteria</taxon>
        <taxon>Bacillati</taxon>
        <taxon>Cyanobacteriota</taxon>
        <taxon>Cyanophyceae</taxon>
        <taxon>Nostocales</taxon>
        <taxon>Nostocaceae</taxon>
        <taxon>Richelia</taxon>
    </lineage>
</organism>
<dbReference type="GO" id="GO:0016151">
    <property type="term" value="F:nickel cation binding"/>
    <property type="evidence" value="ECO:0007669"/>
    <property type="project" value="InterPro"/>
</dbReference>
<evidence type="ECO:0000313" key="1">
    <source>
        <dbReference type="EMBL" id="CCH67363.1"/>
    </source>
</evidence>
<evidence type="ECO:0000313" key="2">
    <source>
        <dbReference type="Proteomes" id="UP000053051"/>
    </source>
</evidence>
<proteinExistence type="predicted"/>
<keyword evidence="2" id="KW-1185">Reference proteome</keyword>
<dbReference type="Gene3D" id="1.20.120.400">
    <property type="entry name" value="Nickel-containing superoxide dismutase"/>
    <property type="match status" value="1"/>
</dbReference>
<gene>
    <name evidence="1" type="ORF">RINTHH_12080</name>
</gene>
<name>M1X084_9NOST</name>
<reference evidence="1 2" key="1">
    <citation type="submission" date="2012-05" db="EMBL/GenBank/DDBJ databases">
        <authorList>
            <person name="Hilton J."/>
        </authorList>
    </citation>
    <scope>NUCLEOTIDE SEQUENCE [LARGE SCALE GENOMIC DNA]</scope>
    <source>
        <strain evidence="1 2">HH01</strain>
    </source>
</reference>
<dbReference type="InterPro" id="IPR014123">
    <property type="entry name" value="Superoxide_dismutase_Ni-type"/>
</dbReference>
<sequence>MLFVYFNFPDTDQFFSCISKMSQSIDTMLNTIVKILRNCFPAPEVHAHCDGPCGVYDPASARITAEAVLSMTKKIIDLEVPATGDKAAHIAYQNLLSRYISIKEEQAQKTKDDLLILWTDYFKPIHIEQYPDLHDIFWKAAKLCSACKVEVSLKNAQELMDSVQNIHQIFWSTKKRDISWYKASS</sequence>
<dbReference type="EC" id="1.15.1.1" evidence="1"/>
<dbReference type="SUPFAM" id="SSF109770">
    <property type="entry name" value="Nickel-containing superoxide dismutase, NiSOD"/>
    <property type="match status" value="1"/>
</dbReference>
<protein>
    <submittedName>
        <fullName evidence="1">Nickel-dependent superoxide dismutase</fullName>
        <ecNumber evidence="1">1.15.1.1</ecNumber>
    </submittedName>
</protein>
<keyword evidence="1" id="KW-0560">Oxidoreductase</keyword>
<reference evidence="2" key="2">
    <citation type="submission" date="2016-01" db="EMBL/GenBank/DDBJ databases">
        <title>Diatom-associated endosymboitic cyanobacterium lacks core nitrogen metabolism enzymes.</title>
        <authorList>
            <person name="Hilton J.A."/>
            <person name="Foster R.A."/>
            <person name="Tripp H.J."/>
            <person name="Carter B.J."/>
            <person name="Zehr J.P."/>
            <person name="Villareal T.A."/>
        </authorList>
    </citation>
    <scope>NUCLEOTIDE SEQUENCE [LARGE SCALE GENOMIC DNA]</scope>
    <source>
        <strain evidence="2">HH01</strain>
    </source>
</reference>
<dbReference type="GO" id="GO:0004784">
    <property type="term" value="F:superoxide dismutase activity"/>
    <property type="evidence" value="ECO:0007669"/>
    <property type="project" value="UniProtKB-EC"/>
</dbReference>